<comment type="function">
    <text evidence="6">Involved in correct processing of both the 5' and 3' ends of 23S rRNA precursor. Processes 30S rRNA precursor transcript even in absence of ribonuclease 3 (Rnc); Rnc processes 30S rRNA into smaller rRNA precursors.</text>
</comment>
<dbReference type="STRING" id="796937.HMPREF9630_00266"/>
<dbReference type="Pfam" id="PF00636">
    <property type="entry name" value="Ribonuclease_3"/>
    <property type="match status" value="1"/>
</dbReference>
<reference evidence="9 10" key="2">
    <citation type="submission" date="2011-08" db="EMBL/GenBank/DDBJ databases">
        <title>The Genome Sequence of Eubacteriaceae bacterium CM5.</title>
        <authorList>
            <consortium name="The Broad Institute Genome Sequencing Platform"/>
            <person name="Earl A."/>
            <person name="Ward D."/>
            <person name="Feldgarden M."/>
            <person name="Gevers D."/>
            <person name="Sizova M."/>
            <person name="Hazen A."/>
            <person name="Epstein S."/>
            <person name="Young S.K."/>
            <person name="Zeng Q."/>
            <person name="Gargeya S."/>
            <person name="Fitzgerald M."/>
            <person name="Haas B."/>
            <person name="Abouelleil A."/>
            <person name="Alvarado L."/>
            <person name="Arachchi H.M."/>
            <person name="Berlin A."/>
            <person name="Brown A."/>
            <person name="Chapman S.B."/>
            <person name="Chen Z."/>
            <person name="Dunbar C."/>
            <person name="Freedman E."/>
            <person name="Gearin G."/>
            <person name="Gellesch M."/>
            <person name="Goldberg J."/>
            <person name="Griggs A."/>
            <person name="Gujja S."/>
            <person name="Heiman D."/>
            <person name="Howarth C."/>
            <person name="Larson L."/>
            <person name="Lui A."/>
            <person name="MacDonald P.J.P."/>
            <person name="Montmayeur A."/>
            <person name="Murphy C."/>
            <person name="Neiman D."/>
            <person name="Pearson M."/>
            <person name="Priest M."/>
            <person name="Roberts A."/>
            <person name="Saif S."/>
            <person name="Shea T."/>
            <person name="Shenoy N."/>
            <person name="Sisk P."/>
            <person name="Stolte C."/>
            <person name="Sykes S."/>
            <person name="Wortman J."/>
            <person name="Nusbaum C."/>
            <person name="Birren B."/>
        </authorList>
    </citation>
    <scope>NUCLEOTIDE SEQUENCE [LARGE SCALE GENOMIC DNA]</scope>
    <source>
        <strain evidence="9 10">CM5</strain>
    </source>
</reference>
<feature type="active site" evidence="6">
    <location>
        <position position="28"/>
    </location>
</feature>
<evidence type="ECO:0000313" key="9">
    <source>
        <dbReference type="EMBL" id="EHL17891.1"/>
    </source>
</evidence>
<evidence type="ECO:0000256" key="5">
    <source>
        <dbReference type="ARBA" id="ARBA00022801"/>
    </source>
</evidence>
<gene>
    <name evidence="6" type="primary">mrnC</name>
    <name evidence="9" type="ORF">HMPREF9628_02145</name>
    <name evidence="8" type="ORF">HMPREF9629_01261</name>
</gene>
<comment type="subcellular location">
    <subcellularLocation>
        <location evidence="6">Cytoplasm</location>
    </subcellularLocation>
</comment>
<dbReference type="GO" id="GO:0006364">
    <property type="term" value="P:rRNA processing"/>
    <property type="evidence" value="ECO:0007669"/>
    <property type="project" value="UniProtKB-UniRule"/>
</dbReference>
<sequence length="135" mass="15477">MVENIGDLALSQDDVNCINTLALAYIGDCIWEIYVRNYVLAKNKFSKVNKLHLLSTKYVKAKTQADMVKTLKENNIIDENMWDIVLRGRNSATNPPKNANVQEYNYATGFEALIGYLYIKKNYSKLDEIAQFCLK</sequence>
<keyword evidence="5 6" id="KW-0378">Hydrolase</keyword>
<dbReference type="RefSeq" id="WP_009525496.1">
    <property type="nucleotide sequence ID" value="NZ_JBQMYE010000040.1"/>
</dbReference>
<keyword evidence="6" id="KW-0963">Cytoplasm</keyword>
<accession>G9XEZ2</accession>
<accession>G9WYL0</accession>
<dbReference type="SUPFAM" id="SSF69065">
    <property type="entry name" value="RNase III domain-like"/>
    <property type="match status" value="1"/>
</dbReference>
<dbReference type="InterPro" id="IPR036389">
    <property type="entry name" value="RNase_III_sf"/>
</dbReference>
<protein>
    <recommendedName>
        <fullName evidence="6">Mini-ribonuclease 3</fullName>
        <shortName evidence="6">Mini-3</shortName>
        <shortName evidence="6">Mini-RNase 3</shortName>
        <ecNumber evidence="6">3.1.26.-</ecNumber>
    </recommendedName>
    <alternativeName>
        <fullName evidence="6">Mini-RNase III</fullName>
        <shortName evidence="6">Mini-III</shortName>
    </alternativeName>
</protein>
<evidence type="ECO:0000313" key="8">
    <source>
        <dbReference type="EMBL" id="EHL16421.1"/>
    </source>
</evidence>
<evidence type="ECO:0000256" key="1">
    <source>
        <dbReference type="ARBA" id="ARBA00022517"/>
    </source>
</evidence>
<keyword evidence="6" id="KW-0694">RNA-binding</keyword>
<evidence type="ECO:0000256" key="6">
    <source>
        <dbReference type="HAMAP-Rule" id="MF_01468"/>
    </source>
</evidence>
<dbReference type="EMBL" id="AFZE01000003">
    <property type="protein sequence ID" value="EHL16421.1"/>
    <property type="molecule type" value="Genomic_DNA"/>
</dbReference>
<feature type="domain" description="RNase III" evidence="7">
    <location>
        <begin position="22"/>
        <end position="121"/>
    </location>
</feature>
<comment type="similarity">
    <text evidence="6">Belongs to the MrnC RNase family.</text>
</comment>
<evidence type="ECO:0000313" key="11">
    <source>
        <dbReference type="Proteomes" id="UP000006437"/>
    </source>
</evidence>
<name>G9WYL0_9FIRM</name>
<evidence type="ECO:0000256" key="3">
    <source>
        <dbReference type="ARBA" id="ARBA00022722"/>
    </source>
</evidence>
<dbReference type="HAMAP" id="MF_01468">
    <property type="entry name" value="RNase_Mini_III"/>
    <property type="match status" value="1"/>
</dbReference>
<dbReference type="InterPro" id="IPR008226">
    <property type="entry name" value="Mini3_fam"/>
</dbReference>
<dbReference type="HOGENOM" id="CLU_091169_2_0_9"/>
<dbReference type="EC" id="3.1.26.-" evidence="6"/>
<reference evidence="8 11" key="1">
    <citation type="submission" date="2011-08" db="EMBL/GenBank/DDBJ databases">
        <title>The Genome Sequence of Eubacteriaceae bacterium ACC19a.</title>
        <authorList>
            <consortium name="The Broad Institute Genome Sequencing Platform"/>
            <person name="Earl A."/>
            <person name="Ward D."/>
            <person name="Feldgarden M."/>
            <person name="Gevers D."/>
            <person name="Sizova M."/>
            <person name="Hazen A."/>
            <person name="Epstein S."/>
            <person name="Young S.K."/>
            <person name="Zeng Q."/>
            <person name="Gargeya S."/>
            <person name="Fitzgerald M."/>
            <person name="Haas B."/>
            <person name="Abouelleil A."/>
            <person name="Alvarado L."/>
            <person name="Arachchi H.M."/>
            <person name="Berlin A."/>
            <person name="Brown A."/>
            <person name="Chapman S.B."/>
            <person name="Chen Z."/>
            <person name="Dunbar C."/>
            <person name="Freedman E."/>
            <person name="Gearin G."/>
            <person name="Gellesch M."/>
            <person name="Goldberg J."/>
            <person name="Griggs A."/>
            <person name="Gujja S."/>
            <person name="Heiman D."/>
            <person name="Howarth C."/>
            <person name="Larson L."/>
            <person name="Lui A."/>
            <person name="MacDonald P.J.P."/>
            <person name="Montmayeur A."/>
            <person name="Murphy C."/>
            <person name="Neiman D."/>
            <person name="Pearson M."/>
            <person name="Priest M."/>
            <person name="Roberts A."/>
            <person name="Saif S."/>
            <person name="Shea T."/>
            <person name="Shenoy N."/>
            <person name="Sisk P."/>
            <person name="Stolte C."/>
            <person name="Sykes S."/>
            <person name="Wortman J."/>
            <person name="Nusbaum C."/>
            <person name="Birren B."/>
        </authorList>
    </citation>
    <scope>NUCLEOTIDE SEQUENCE [LARGE SCALE GENOMIC DNA]</scope>
    <source>
        <strain evidence="8 11">ACC19a</strain>
    </source>
</reference>
<dbReference type="GO" id="GO:0004525">
    <property type="term" value="F:ribonuclease III activity"/>
    <property type="evidence" value="ECO:0007669"/>
    <property type="project" value="InterPro"/>
</dbReference>
<dbReference type="PANTHER" id="PTHR34276">
    <property type="entry name" value="MINI-RIBONUCLEASE 3"/>
    <property type="match status" value="1"/>
</dbReference>
<dbReference type="Gene3D" id="1.10.1520.10">
    <property type="entry name" value="Ribonuclease III domain"/>
    <property type="match status" value="1"/>
</dbReference>
<organism evidence="8 11">
    <name type="scientific">Peptoanaerobacter stomatis</name>
    <dbReference type="NCBI Taxonomy" id="796937"/>
    <lineage>
        <taxon>Bacteria</taxon>
        <taxon>Bacillati</taxon>
        <taxon>Bacillota</taxon>
        <taxon>Clostridia</taxon>
        <taxon>Peptostreptococcales</taxon>
        <taxon>Filifactoraceae</taxon>
        <taxon>Peptoanaerobacter</taxon>
    </lineage>
</organism>
<keyword evidence="6" id="KW-0699">rRNA-binding</keyword>
<dbReference type="InterPro" id="IPR000999">
    <property type="entry name" value="RNase_III_dom"/>
</dbReference>
<dbReference type="EMBL" id="AFZG01000053">
    <property type="protein sequence ID" value="EHL17891.1"/>
    <property type="molecule type" value="Genomic_DNA"/>
</dbReference>
<dbReference type="Proteomes" id="UP000006437">
    <property type="component" value="Unassembled WGS sequence"/>
</dbReference>
<keyword evidence="3 6" id="KW-0540">Nuclease</keyword>
<keyword evidence="2 6" id="KW-0698">rRNA processing</keyword>
<evidence type="ECO:0000259" key="7">
    <source>
        <dbReference type="Pfam" id="PF00636"/>
    </source>
</evidence>
<evidence type="ECO:0000256" key="4">
    <source>
        <dbReference type="ARBA" id="ARBA00022759"/>
    </source>
</evidence>
<dbReference type="CDD" id="cd00593">
    <property type="entry name" value="RIBOc"/>
    <property type="match status" value="1"/>
</dbReference>
<dbReference type="AlphaFoldDB" id="G9WYL0"/>
<proteinExistence type="inferred from homology"/>
<comment type="cofactor">
    <cofactor evidence="6">
        <name>Mg(2+)</name>
        <dbReference type="ChEBI" id="CHEBI:18420"/>
    </cofactor>
</comment>
<dbReference type="PANTHER" id="PTHR34276:SF1">
    <property type="entry name" value="MINI-RIBONUCLEASE 3"/>
    <property type="match status" value="1"/>
</dbReference>
<dbReference type="PIRSF" id="PIRSF005520">
    <property type="entry name" value="UCP005520"/>
    <property type="match status" value="1"/>
</dbReference>
<dbReference type="GO" id="GO:0005737">
    <property type="term" value="C:cytoplasm"/>
    <property type="evidence" value="ECO:0007669"/>
    <property type="project" value="UniProtKB-SubCell"/>
</dbReference>
<comment type="caution">
    <text evidence="8">The sequence shown here is derived from an EMBL/GenBank/DDBJ whole genome shotgun (WGS) entry which is preliminary data.</text>
</comment>
<keyword evidence="4 6" id="KW-0255">Endonuclease</keyword>
<keyword evidence="1 6" id="KW-0690">Ribosome biogenesis</keyword>
<comment type="subunit">
    <text evidence="6">Homodimer.</text>
</comment>
<evidence type="ECO:0000313" key="10">
    <source>
        <dbReference type="Proteomes" id="UP000003379"/>
    </source>
</evidence>
<evidence type="ECO:0000256" key="2">
    <source>
        <dbReference type="ARBA" id="ARBA00022552"/>
    </source>
</evidence>
<keyword evidence="6" id="KW-0460">Magnesium</keyword>
<dbReference type="GO" id="GO:0019843">
    <property type="term" value="F:rRNA binding"/>
    <property type="evidence" value="ECO:0007669"/>
    <property type="project" value="UniProtKB-UniRule"/>
</dbReference>
<dbReference type="Proteomes" id="UP000003379">
    <property type="component" value="Unassembled WGS sequence"/>
</dbReference>